<dbReference type="PRINTS" id="PR00035">
    <property type="entry name" value="HTHGNTR"/>
</dbReference>
<dbReference type="Pfam" id="PF00392">
    <property type="entry name" value="GntR"/>
    <property type="match status" value="1"/>
</dbReference>
<keyword evidence="1" id="KW-0805">Transcription regulation</keyword>
<gene>
    <name evidence="6" type="ORF">HNR07_000534</name>
</gene>
<dbReference type="Pfam" id="PF07729">
    <property type="entry name" value="FCD"/>
    <property type="match status" value="1"/>
</dbReference>
<dbReference type="InterPro" id="IPR011711">
    <property type="entry name" value="GntR_C"/>
</dbReference>
<name>A0A840WCD0_9ACTN</name>
<dbReference type="EMBL" id="JACHDO010000001">
    <property type="protein sequence ID" value="MBB5489397.1"/>
    <property type="molecule type" value="Genomic_DNA"/>
</dbReference>
<dbReference type="PROSITE" id="PS50949">
    <property type="entry name" value="HTH_GNTR"/>
    <property type="match status" value="1"/>
</dbReference>
<dbReference type="PANTHER" id="PTHR43537">
    <property type="entry name" value="TRANSCRIPTIONAL REGULATOR, GNTR FAMILY"/>
    <property type="match status" value="1"/>
</dbReference>
<dbReference type="InterPro" id="IPR036388">
    <property type="entry name" value="WH-like_DNA-bd_sf"/>
</dbReference>
<feature type="domain" description="HTH gntR-type" evidence="5">
    <location>
        <begin position="41"/>
        <end position="111"/>
    </location>
</feature>
<sequence>MHLSDSDPAADRGPTGEPGPAEDGDLTGVAAQAVFRAVRTGNPFEETVKRLLSAIRLGVVGHGERFPAERELAARLGVSRVILRDSLRALQEAGYVESRRGRFGGTFVTYVRPKPSRSEVQRVLRDTGTDLDDLFTHRRALETGAAVVLAEKELTPEQDRLLTERLAAVEAAEVADYRRLDTVLHLTLAELTGSASLTRSLTEVRMRVNDLLDAMPMLVRNLEHSNIQHREMVQAVRDANTEAAVRAVREHLEGSEALIRGFLA</sequence>
<reference evidence="6 7" key="1">
    <citation type="submission" date="2020-08" db="EMBL/GenBank/DDBJ databases">
        <title>Sequencing the genomes of 1000 actinobacteria strains.</title>
        <authorList>
            <person name="Klenk H.-P."/>
        </authorList>
    </citation>
    <scope>NUCLEOTIDE SEQUENCE [LARGE SCALE GENOMIC DNA]</scope>
    <source>
        <strain evidence="6 7">DSM 44598</strain>
    </source>
</reference>
<keyword evidence="3" id="KW-0804">Transcription</keyword>
<dbReference type="Proteomes" id="UP000579647">
    <property type="component" value="Unassembled WGS sequence"/>
</dbReference>
<dbReference type="SMART" id="SM00345">
    <property type="entry name" value="HTH_GNTR"/>
    <property type="match status" value="1"/>
</dbReference>
<dbReference type="Gene3D" id="1.20.120.530">
    <property type="entry name" value="GntR ligand-binding domain-like"/>
    <property type="match status" value="1"/>
</dbReference>
<evidence type="ECO:0000256" key="2">
    <source>
        <dbReference type="ARBA" id="ARBA00023125"/>
    </source>
</evidence>
<dbReference type="GO" id="GO:0003677">
    <property type="term" value="F:DNA binding"/>
    <property type="evidence" value="ECO:0007669"/>
    <property type="project" value="UniProtKB-KW"/>
</dbReference>
<dbReference type="AlphaFoldDB" id="A0A840WCD0"/>
<evidence type="ECO:0000256" key="1">
    <source>
        <dbReference type="ARBA" id="ARBA00023015"/>
    </source>
</evidence>
<dbReference type="InterPro" id="IPR008920">
    <property type="entry name" value="TF_FadR/GntR_C"/>
</dbReference>
<dbReference type="Gene3D" id="1.10.10.10">
    <property type="entry name" value="Winged helix-like DNA-binding domain superfamily/Winged helix DNA-binding domain"/>
    <property type="match status" value="1"/>
</dbReference>
<keyword evidence="7" id="KW-1185">Reference proteome</keyword>
<protein>
    <submittedName>
        <fullName evidence="6">DNA-binding FadR family transcriptional regulator</fullName>
    </submittedName>
</protein>
<evidence type="ECO:0000313" key="7">
    <source>
        <dbReference type="Proteomes" id="UP000579647"/>
    </source>
</evidence>
<dbReference type="SMART" id="SM00895">
    <property type="entry name" value="FCD"/>
    <property type="match status" value="1"/>
</dbReference>
<proteinExistence type="predicted"/>
<feature type="region of interest" description="Disordered" evidence="4">
    <location>
        <begin position="1"/>
        <end position="25"/>
    </location>
</feature>
<dbReference type="InterPro" id="IPR000524">
    <property type="entry name" value="Tscrpt_reg_HTH_GntR"/>
</dbReference>
<evidence type="ECO:0000313" key="6">
    <source>
        <dbReference type="EMBL" id="MBB5489397.1"/>
    </source>
</evidence>
<comment type="caution">
    <text evidence="6">The sequence shown here is derived from an EMBL/GenBank/DDBJ whole genome shotgun (WGS) entry which is preliminary data.</text>
</comment>
<dbReference type="GO" id="GO:0003700">
    <property type="term" value="F:DNA-binding transcription factor activity"/>
    <property type="evidence" value="ECO:0007669"/>
    <property type="project" value="InterPro"/>
</dbReference>
<organism evidence="6 7">
    <name type="scientific">Nocardiopsis metallicus</name>
    <dbReference type="NCBI Taxonomy" id="179819"/>
    <lineage>
        <taxon>Bacteria</taxon>
        <taxon>Bacillati</taxon>
        <taxon>Actinomycetota</taxon>
        <taxon>Actinomycetes</taxon>
        <taxon>Streptosporangiales</taxon>
        <taxon>Nocardiopsidaceae</taxon>
        <taxon>Nocardiopsis</taxon>
    </lineage>
</organism>
<dbReference type="SUPFAM" id="SSF46785">
    <property type="entry name" value="Winged helix' DNA-binding domain"/>
    <property type="match status" value="1"/>
</dbReference>
<dbReference type="InterPro" id="IPR036390">
    <property type="entry name" value="WH_DNA-bd_sf"/>
</dbReference>
<evidence type="ECO:0000256" key="3">
    <source>
        <dbReference type="ARBA" id="ARBA00023163"/>
    </source>
</evidence>
<accession>A0A840WCD0</accession>
<keyword evidence="2 6" id="KW-0238">DNA-binding</keyword>
<evidence type="ECO:0000256" key="4">
    <source>
        <dbReference type="SAM" id="MobiDB-lite"/>
    </source>
</evidence>
<dbReference type="CDD" id="cd07377">
    <property type="entry name" value="WHTH_GntR"/>
    <property type="match status" value="1"/>
</dbReference>
<evidence type="ECO:0000259" key="5">
    <source>
        <dbReference type="PROSITE" id="PS50949"/>
    </source>
</evidence>
<dbReference type="SUPFAM" id="SSF48008">
    <property type="entry name" value="GntR ligand-binding domain-like"/>
    <property type="match status" value="1"/>
</dbReference>
<dbReference type="PANTHER" id="PTHR43537:SF24">
    <property type="entry name" value="GLUCONATE OPERON TRANSCRIPTIONAL REPRESSOR"/>
    <property type="match status" value="1"/>
</dbReference>
<dbReference type="RefSeq" id="WP_246420033.1">
    <property type="nucleotide sequence ID" value="NZ_BAAAKM010000010.1"/>
</dbReference>